<dbReference type="Proteomes" id="UP000177925">
    <property type="component" value="Unassembled WGS sequence"/>
</dbReference>
<protein>
    <submittedName>
        <fullName evidence="2">Uncharacterized protein</fullName>
    </submittedName>
</protein>
<dbReference type="EMBL" id="MFSS01000061">
    <property type="protein sequence ID" value="OGI43300.1"/>
    <property type="molecule type" value="Genomic_DNA"/>
</dbReference>
<gene>
    <name evidence="2" type="ORF">A2150_06660</name>
</gene>
<reference evidence="2 3" key="1">
    <citation type="journal article" date="2016" name="Nat. Commun.">
        <title>Thousands of microbial genomes shed light on interconnected biogeochemical processes in an aquifer system.</title>
        <authorList>
            <person name="Anantharaman K."/>
            <person name="Brown C.T."/>
            <person name="Hug L.A."/>
            <person name="Sharon I."/>
            <person name="Castelle C.J."/>
            <person name="Probst A.J."/>
            <person name="Thomas B.C."/>
            <person name="Singh A."/>
            <person name="Wilkins M.J."/>
            <person name="Karaoz U."/>
            <person name="Brodie E.L."/>
            <person name="Williams K.H."/>
            <person name="Hubbard S.S."/>
            <person name="Banfield J.F."/>
        </authorList>
    </citation>
    <scope>NUCLEOTIDE SEQUENCE [LARGE SCALE GENOMIC DNA]</scope>
</reference>
<feature type="signal peptide" evidence="1">
    <location>
        <begin position="1"/>
        <end position="26"/>
    </location>
</feature>
<feature type="chain" id="PRO_5009526659" evidence="1">
    <location>
        <begin position="27"/>
        <end position="90"/>
    </location>
</feature>
<keyword evidence="1" id="KW-0732">Signal</keyword>
<dbReference type="STRING" id="1817758.A2150_06660"/>
<comment type="caution">
    <text evidence="2">The sequence shown here is derived from an EMBL/GenBank/DDBJ whole genome shotgun (WGS) entry which is preliminary data.</text>
</comment>
<proteinExistence type="predicted"/>
<name>A0A1F6TDU8_9PROT</name>
<sequence length="90" mass="10660">MSSRYRYPLIAVLSLTLLGAAPLAQAGHIDFSLVLPPLIVSSHHGHRPHAAAHYHGRHICHVRHEYRHHGHGYDRHYDRHRHYRDHYYRH</sequence>
<organism evidence="2 3">
    <name type="scientific">Candidatus Muproteobacteria bacterium RBG_16_64_11</name>
    <dbReference type="NCBI Taxonomy" id="1817758"/>
    <lineage>
        <taxon>Bacteria</taxon>
        <taxon>Pseudomonadati</taxon>
        <taxon>Pseudomonadota</taxon>
        <taxon>Candidatus Muproteobacteria</taxon>
    </lineage>
</organism>
<evidence type="ECO:0000256" key="1">
    <source>
        <dbReference type="SAM" id="SignalP"/>
    </source>
</evidence>
<accession>A0A1F6TDU8</accession>
<evidence type="ECO:0000313" key="2">
    <source>
        <dbReference type="EMBL" id="OGI43300.1"/>
    </source>
</evidence>
<evidence type="ECO:0000313" key="3">
    <source>
        <dbReference type="Proteomes" id="UP000177925"/>
    </source>
</evidence>
<dbReference type="AlphaFoldDB" id="A0A1F6TDU8"/>